<sequence>MSEKKTNVMPIPTKEKFSLSKVKLLKDGGLDVHYEVTEVVGNESYTNKYHVLSAKDIHPDLRKLFKDLCPIMGRVFNITSFKSMIATPDFKATKKQIEIADSFANECLGNIEVRGVSLSGQDDNVGVVLTGLFSVSNNQKTAINTPRMKYAVETFGFEEELENIVCDIENEVYEFLFNGKRAQMDLFGADGELNPLVYGNDADDENDMFPEMGDPADDI</sequence>
<proteinExistence type="predicted"/>
<name>A0A8S5MJS6_9CAUD</name>
<reference evidence="1" key="1">
    <citation type="journal article" date="2021" name="Proc. Natl. Acad. Sci. U.S.A.">
        <title>A Catalog of Tens of Thousands of Viruses from Human Metagenomes Reveals Hidden Associations with Chronic Diseases.</title>
        <authorList>
            <person name="Tisza M.J."/>
            <person name="Buck C.B."/>
        </authorList>
    </citation>
    <scope>NUCLEOTIDE SEQUENCE</scope>
    <source>
        <strain evidence="1">CtHMI2</strain>
    </source>
</reference>
<accession>A0A8S5MJS6</accession>
<organism evidence="1">
    <name type="scientific">Siphoviridae sp. ctHMI2</name>
    <dbReference type="NCBI Taxonomy" id="2826231"/>
    <lineage>
        <taxon>Viruses</taxon>
        <taxon>Duplodnaviria</taxon>
        <taxon>Heunggongvirae</taxon>
        <taxon>Uroviricota</taxon>
        <taxon>Caudoviricetes</taxon>
    </lineage>
</organism>
<protein>
    <submittedName>
        <fullName evidence="1">Uncharacterized protein</fullName>
    </submittedName>
</protein>
<evidence type="ECO:0000313" key="1">
    <source>
        <dbReference type="EMBL" id="DAD82456.1"/>
    </source>
</evidence>
<dbReference type="EMBL" id="BK014919">
    <property type="protein sequence ID" value="DAD82456.1"/>
    <property type="molecule type" value="Genomic_DNA"/>
</dbReference>